<comment type="similarity">
    <text evidence="1">Belongs to the SEC6 family.</text>
</comment>
<keyword evidence="2" id="KW-1185">Reference proteome</keyword>
<dbReference type="Gene3D" id="1.10.357.70">
    <property type="entry name" value="Exocyst complex component Sec6, C-terminal domain"/>
    <property type="match status" value="1"/>
</dbReference>
<dbReference type="GO" id="GO:0051601">
    <property type="term" value="P:exocyst localization"/>
    <property type="evidence" value="ECO:0007669"/>
    <property type="project" value="TreeGrafter"/>
</dbReference>
<reference evidence="3" key="1">
    <citation type="submission" date="2025-08" db="UniProtKB">
        <authorList>
            <consortium name="RefSeq"/>
        </authorList>
    </citation>
    <scope>IDENTIFICATION</scope>
</reference>
<accession>A0A6P7LNI5</accession>
<dbReference type="Proteomes" id="UP000515150">
    <property type="component" value="Chromosome 22"/>
</dbReference>
<gene>
    <name evidence="3" type="primary">tnfaip2b</name>
</gene>
<dbReference type="KEGG" id="bspl:114849013"/>
<protein>
    <submittedName>
        <fullName evidence="3">Tumor necrosis factor alpha-induced protein 2</fullName>
    </submittedName>
</protein>
<dbReference type="OrthoDB" id="190098at2759"/>
<dbReference type="PANTHER" id="PTHR21292">
    <property type="entry name" value="EXOCYST COMPLEX COMPONENT SEC6-RELATED"/>
    <property type="match status" value="1"/>
</dbReference>
<dbReference type="AlphaFoldDB" id="A0A6P7LNI5"/>
<sequence length="604" mass="68729">MNPVQAEAAEADGGRGGLFKGLRFRNDKPPREIVTFEQNLEQLHLSEASHQLIERENNLFVEKTDEGVDGLAADHKKLKDAVVETLRQSLSLSPGEARAEALTSAVKALWQEEQQEQVWRLSHGPLPAWRPCGLKELHDSMLCSLVRERMDAAPSTSVDQVDQSTLKAAITGMGRQLKEDLLFVVDVVKSCYPLKMDICNFYARTYHQTFSNKVKEMSASCLGDEDCTFLLLWVNEYYPEILQNPKLASEIDTDALGKLVPGELLEHLETQYLSRRQSKLMTYISQILKEAEQRWNDEEEPKKEYGCYVSPVAYDMIQFINGMVASAVKVVGDQRKAQSLTCQLSSLMQRFKSFHDDIIRQNKPISSAYVKAHLNCVKQFRDVLINNHHLFPEGVQRDCLCVLTNMKKSAHVYLLGSVHKVLHPQYRMLGTDAWLYRATFDRLLVSIEAESQDLKSLTESCHQELIGEFHQEVAEEYVRRLLKGKVKLKDKDQQHQACMIVKDNATHLHRLFSEMGSEKDWLKEILNKIAEVLRLQDVPAIQMEIAALGRAFPDLKENQVSALLKLKTTLTAAQRRRVEEALTCTLREVAATPTCPFFSKVKVT</sequence>
<proteinExistence type="inferred from homology"/>
<dbReference type="GO" id="GO:0000149">
    <property type="term" value="F:SNARE binding"/>
    <property type="evidence" value="ECO:0007669"/>
    <property type="project" value="TreeGrafter"/>
</dbReference>
<dbReference type="Pfam" id="PF06046">
    <property type="entry name" value="Sec6"/>
    <property type="match status" value="1"/>
</dbReference>
<dbReference type="FunCoup" id="A0A6P7LNI5">
    <property type="interactions" value="301"/>
</dbReference>
<dbReference type="CTD" id="569366"/>
<evidence type="ECO:0000256" key="1">
    <source>
        <dbReference type="ARBA" id="ARBA00009447"/>
    </source>
</evidence>
<dbReference type="InterPro" id="IPR042532">
    <property type="entry name" value="EXOC3/Sec6_C"/>
</dbReference>
<dbReference type="PANTHER" id="PTHR21292:SF4">
    <property type="entry name" value="TUMOR NECROSIS FACTOR ALPHA-INDUCED PROTEIN 2"/>
    <property type="match status" value="1"/>
</dbReference>
<dbReference type="InterPro" id="IPR010326">
    <property type="entry name" value="EXOC3/Sec6"/>
</dbReference>
<dbReference type="GeneID" id="114849013"/>
<evidence type="ECO:0000313" key="2">
    <source>
        <dbReference type="Proteomes" id="UP000515150"/>
    </source>
</evidence>
<organism evidence="2 3">
    <name type="scientific">Betta splendens</name>
    <name type="common">Siamese fighting fish</name>
    <dbReference type="NCBI Taxonomy" id="158456"/>
    <lineage>
        <taxon>Eukaryota</taxon>
        <taxon>Metazoa</taxon>
        <taxon>Chordata</taxon>
        <taxon>Craniata</taxon>
        <taxon>Vertebrata</taxon>
        <taxon>Euteleostomi</taxon>
        <taxon>Actinopterygii</taxon>
        <taxon>Neopterygii</taxon>
        <taxon>Teleostei</taxon>
        <taxon>Neoteleostei</taxon>
        <taxon>Acanthomorphata</taxon>
        <taxon>Anabantaria</taxon>
        <taxon>Anabantiformes</taxon>
        <taxon>Anabantoidei</taxon>
        <taxon>Osphronemidae</taxon>
        <taxon>Betta</taxon>
    </lineage>
</organism>
<dbReference type="RefSeq" id="XP_028995839.1">
    <property type="nucleotide sequence ID" value="XM_029140006.3"/>
</dbReference>
<dbReference type="InParanoid" id="A0A6P7LNI5"/>
<dbReference type="GO" id="GO:0006887">
    <property type="term" value="P:exocytosis"/>
    <property type="evidence" value="ECO:0007669"/>
    <property type="project" value="InterPro"/>
</dbReference>
<evidence type="ECO:0000313" key="3">
    <source>
        <dbReference type="RefSeq" id="XP_028995839.1"/>
    </source>
</evidence>
<name>A0A6P7LNI5_BETSP</name>
<dbReference type="GO" id="GO:0000145">
    <property type="term" value="C:exocyst"/>
    <property type="evidence" value="ECO:0007669"/>
    <property type="project" value="InterPro"/>
</dbReference>